<dbReference type="Gene3D" id="3.40.630.30">
    <property type="match status" value="1"/>
</dbReference>
<dbReference type="CDD" id="cd04301">
    <property type="entry name" value="NAT_SF"/>
    <property type="match status" value="1"/>
</dbReference>
<dbReference type="SUPFAM" id="SSF52540">
    <property type="entry name" value="P-loop containing nucleoside triphosphate hydrolases"/>
    <property type="match status" value="2"/>
</dbReference>
<dbReference type="InterPro" id="IPR027417">
    <property type="entry name" value="P-loop_NTPase"/>
</dbReference>
<dbReference type="Pfam" id="PF00176">
    <property type="entry name" value="SNF2-rel_dom"/>
    <property type="match status" value="1"/>
</dbReference>
<sequence>MDIKDFLPKYPNVNKSSYGVLNPYDDNFYQAIFRKKEFYDNRLDRVEVFPRERGMLTKHQKTIAHYLSSNTPYNKLMLVHSMGTGKTCSAIGAIEQIKSEDSTFDGALVFAGGEGLLDNFVKELVEKCTPGQYKPENYEKLTDLQKIRRISKTTKFYHLDTFRKFAQKIIAHASDDDIRRDYSNKIIVIDEVHNLRPQGEDDDVKTYWHFHRFLHLIENSKIMLLSGTPMQDSPEEIASVANLLLPMDQQLPMGKEFLEEYMEEKNQVYILKKDKAKDLKEKLKGYVSFLREAYSNVTKEYIGKEGVGSLKHFIVDPGQMSKFQSKAYARAVEKDQHGKKSGVWSHAREAILFVYPDGSWGREGFEKYIKRTERKAFVAKGKKKAAGAYVLSDGLRKALKGESDEETLANIRRYSVKYAQIIEKILNTKGNCFIYGWYIKGSGAILFSLLLGLFGFSKANGKENTPGLRYGILTTKTAAPAEIRRITDRFNRPDNMNGEYIKVIIGSKTVSEGYSFRNVLFEAILTPHWNYSVTAQAIARGIRLGSHNDLIKAGENPTVQIMQPVSFARKEYTNFSIDLQMYETSEDKDISIRSILRLLMEVSFDCALNYFRNYIDAKKGSRECDYTSCNYKCEGVDIETIKAGLDDSEIDYSTYQLFYANPKIPLIRRKIEHLFRNNHQIDLDSIIENLKDEFSEDEIRNALHTIQEETGSKEFDYRDFLEIYSRSPVKKIMNGVEQLFREHFRLNLNTILEQFPQYTQFEVLTALRTLINDSTVILNKYGISSYLREDNNVYFLVNSLTINATFYSEYYTRYPHVSTNQNFTDIMNSIYVSALPKLAGRICRTDNEKEFGKLMKSLPIEIQELFIEASLVARDKKIKKTRELRRRIIEFFKNYIKKIDNVWISTLLQDSAEVLRCRDVGADFDKWSDCDEKYRELVQEQEISKKRKLREDNPYGIIGTYNPTTKDFCIVDLNREKAGQSKREKGVVDKRLSHTGKVCSGGGWKLPELMEIAIKRLQIDPPNSFKKTDSRQSMIAYIQKDPRLMKIFTKEELETADDLMLRRALYWGLPPKDNGRRKILFLCEDIKKWLDERGLLQVDDQCGVQGKKKITAVSGGGSQDPTKNYRLERVIPTQQEEKFKSYGKDIAKLMGECFGAKKYQPEINNNTWILVFSRKKLVGFITVDDDNILWNVCVAKNYRRQGIARAAMKMATNDVCSVRGKRPTLLVDNRNKDATKLIRMYKSFGFDIQRADERYTYMEHPCT</sequence>
<dbReference type="InterPro" id="IPR000330">
    <property type="entry name" value="SNF2_N"/>
</dbReference>
<dbReference type="Gene3D" id="3.40.50.300">
    <property type="entry name" value="P-loop containing nucleotide triphosphate hydrolases"/>
    <property type="match status" value="2"/>
</dbReference>
<dbReference type="InterPro" id="IPR000182">
    <property type="entry name" value="GNAT_dom"/>
</dbReference>
<evidence type="ECO:0008006" key="4">
    <source>
        <dbReference type="Google" id="ProtNLM"/>
    </source>
</evidence>
<dbReference type="SUPFAM" id="SSF55729">
    <property type="entry name" value="Acyl-CoA N-acyltransferases (Nat)"/>
    <property type="match status" value="1"/>
</dbReference>
<dbReference type="InterPro" id="IPR014001">
    <property type="entry name" value="Helicase_ATP-bd"/>
</dbReference>
<organism evidence="3">
    <name type="scientific">viral metagenome</name>
    <dbReference type="NCBI Taxonomy" id="1070528"/>
    <lineage>
        <taxon>unclassified sequences</taxon>
        <taxon>metagenomes</taxon>
        <taxon>organismal metagenomes</taxon>
    </lineage>
</organism>
<reference evidence="3" key="1">
    <citation type="journal article" date="2020" name="Nature">
        <title>Giant virus diversity and host interactions through global metagenomics.</title>
        <authorList>
            <person name="Schulz F."/>
            <person name="Roux S."/>
            <person name="Paez-Espino D."/>
            <person name="Jungbluth S."/>
            <person name="Walsh D.A."/>
            <person name="Denef V.J."/>
            <person name="McMahon K.D."/>
            <person name="Konstantinidis K.T."/>
            <person name="Eloe-Fadrosh E.A."/>
            <person name="Kyrpides N.C."/>
            <person name="Woyke T."/>
        </authorList>
    </citation>
    <scope>NUCLEOTIDE SEQUENCE</scope>
    <source>
        <strain evidence="3">GVMAG-M-3300005589-24</strain>
    </source>
</reference>
<dbReference type="GO" id="GO:0005524">
    <property type="term" value="F:ATP binding"/>
    <property type="evidence" value="ECO:0007669"/>
    <property type="project" value="InterPro"/>
</dbReference>
<dbReference type="SMART" id="SM00487">
    <property type="entry name" value="DEXDc"/>
    <property type="match status" value="1"/>
</dbReference>
<protein>
    <recommendedName>
        <fullName evidence="4">N-acetyltransferase domain-containing protein</fullName>
    </recommendedName>
</protein>
<evidence type="ECO:0000259" key="1">
    <source>
        <dbReference type="PROSITE" id="PS51186"/>
    </source>
</evidence>
<dbReference type="GO" id="GO:0016747">
    <property type="term" value="F:acyltransferase activity, transferring groups other than amino-acyl groups"/>
    <property type="evidence" value="ECO:0007669"/>
    <property type="project" value="InterPro"/>
</dbReference>
<dbReference type="InterPro" id="IPR016181">
    <property type="entry name" value="Acyl_CoA_acyltransferase"/>
</dbReference>
<feature type="domain" description="N-acetyltransferase" evidence="1">
    <location>
        <begin position="1125"/>
        <end position="1263"/>
    </location>
</feature>
<name>A0A6C0ELA5_9ZZZZ</name>
<dbReference type="AlphaFoldDB" id="A0A6C0ELA5"/>
<dbReference type="PROSITE" id="PS51186">
    <property type="entry name" value="GNAT"/>
    <property type="match status" value="1"/>
</dbReference>
<dbReference type="PROSITE" id="PS51192">
    <property type="entry name" value="HELICASE_ATP_BIND_1"/>
    <property type="match status" value="1"/>
</dbReference>
<dbReference type="EMBL" id="MN738878">
    <property type="protein sequence ID" value="QHT29492.1"/>
    <property type="molecule type" value="Genomic_DNA"/>
</dbReference>
<accession>A0A6C0ELA5</accession>
<feature type="domain" description="Helicase ATP-binding" evidence="2">
    <location>
        <begin position="67"/>
        <end position="247"/>
    </location>
</feature>
<dbReference type="Pfam" id="PF13673">
    <property type="entry name" value="Acetyltransf_10"/>
    <property type="match status" value="1"/>
</dbReference>
<evidence type="ECO:0000313" key="3">
    <source>
        <dbReference type="EMBL" id="QHT29492.1"/>
    </source>
</evidence>
<proteinExistence type="predicted"/>
<evidence type="ECO:0000259" key="2">
    <source>
        <dbReference type="PROSITE" id="PS51192"/>
    </source>
</evidence>